<protein>
    <submittedName>
        <fullName evidence="2">Uncharacterized protein</fullName>
    </submittedName>
</protein>
<name>A0A7J0CQD5_STRMI</name>
<organism evidence="2 3">
    <name type="scientific">Streptomyces microflavus</name>
    <name type="common">Streptomyces lipmanii</name>
    <dbReference type="NCBI Taxonomy" id="1919"/>
    <lineage>
        <taxon>Bacteria</taxon>
        <taxon>Bacillati</taxon>
        <taxon>Actinomycetota</taxon>
        <taxon>Actinomycetes</taxon>
        <taxon>Kitasatosporales</taxon>
        <taxon>Streptomycetaceae</taxon>
        <taxon>Streptomyces</taxon>
    </lineage>
</organism>
<evidence type="ECO:0000256" key="1">
    <source>
        <dbReference type="SAM" id="MobiDB-lite"/>
    </source>
</evidence>
<evidence type="ECO:0000313" key="3">
    <source>
        <dbReference type="Proteomes" id="UP000498740"/>
    </source>
</evidence>
<accession>A0A7J0CQD5</accession>
<feature type="compositionally biased region" description="Basic and acidic residues" evidence="1">
    <location>
        <begin position="14"/>
        <end position="33"/>
    </location>
</feature>
<reference evidence="2 3" key="1">
    <citation type="submission" date="2020-05" db="EMBL/GenBank/DDBJ databases">
        <title>Whole genome shotgun sequence of Streptomyces microflavus NBRC 13062.</title>
        <authorList>
            <person name="Komaki H."/>
            <person name="Tamura T."/>
        </authorList>
    </citation>
    <scope>NUCLEOTIDE SEQUENCE [LARGE SCALE GENOMIC DNA]</scope>
    <source>
        <strain evidence="2 3">NBRC 13062</strain>
    </source>
</reference>
<dbReference type="Proteomes" id="UP000498740">
    <property type="component" value="Unassembled WGS sequence"/>
</dbReference>
<gene>
    <name evidence="2" type="ORF">Smic_32150</name>
</gene>
<evidence type="ECO:0000313" key="2">
    <source>
        <dbReference type="EMBL" id="GFN04659.1"/>
    </source>
</evidence>
<feature type="region of interest" description="Disordered" evidence="1">
    <location>
        <begin position="14"/>
        <end position="39"/>
    </location>
</feature>
<comment type="caution">
    <text evidence="2">The sequence shown here is derived from an EMBL/GenBank/DDBJ whole genome shotgun (WGS) entry which is preliminary data.</text>
</comment>
<proteinExistence type="predicted"/>
<dbReference type="AlphaFoldDB" id="A0A7J0CQD5"/>
<sequence>MLFRHADGLRELPRGERRDLLGPRQGAHPERRGPAPLRQQPLQRLDLRAEFLRTPTRLRLALLPVRPPLLAIAGGDLSLMGALLPVQIPLVPGVRLLLTLLLALRFSPDTDQPIGATAHALQALPTSGSACVHPALAHNQQ</sequence>
<dbReference type="EMBL" id="BLWD01000001">
    <property type="protein sequence ID" value="GFN04659.1"/>
    <property type="molecule type" value="Genomic_DNA"/>
</dbReference>